<feature type="non-terminal residue" evidence="2">
    <location>
        <position position="1"/>
    </location>
</feature>
<dbReference type="EMBL" id="CAJOBH010281673">
    <property type="protein sequence ID" value="CAF5171438.1"/>
    <property type="molecule type" value="Genomic_DNA"/>
</dbReference>
<protein>
    <recommendedName>
        <fullName evidence="6">Chitin-binding type-2 domain-containing protein</fullName>
    </recommendedName>
</protein>
<dbReference type="EMBL" id="CAJOBJ010015277">
    <property type="protein sequence ID" value="CAF4181108.1"/>
    <property type="molecule type" value="Genomic_DNA"/>
</dbReference>
<dbReference type="SUPFAM" id="SSF57625">
    <property type="entry name" value="Invertebrate chitin-binding proteins"/>
    <property type="match status" value="1"/>
</dbReference>
<organism evidence="2 5">
    <name type="scientific">Rotaria magnacalcarata</name>
    <dbReference type="NCBI Taxonomy" id="392030"/>
    <lineage>
        <taxon>Eukaryota</taxon>
        <taxon>Metazoa</taxon>
        <taxon>Spiralia</taxon>
        <taxon>Gnathifera</taxon>
        <taxon>Rotifera</taxon>
        <taxon>Eurotatoria</taxon>
        <taxon>Bdelloidea</taxon>
        <taxon>Philodinida</taxon>
        <taxon>Philodinidae</taxon>
        <taxon>Rotaria</taxon>
    </lineage>
</organism>
<dbReference type="InterPro" id="IPR036508">
    <property type="entry name" value="Chitin-bd_dom_sf"/>
</dbReference>
<evidence type="ECO:0000313" key="4">
    <source>
        <dbReference type="EMBL" id="CAF5171438.1"/>
    </source>
</evidence>
<feature type="compositionally biased region" description="Basic residues" evidence="1">
    <location>
        <begin position="76"/>
        <end position="85"/>
    </location>
</feature>
<name>A0A8S2RUQ5_9BILA</name>
<dbReference type="Proteomes" id="UP000681967">
    <property type="component" value="Unassembled WGS sequence"/>
</dbReference>
<dbReference type="EMBL" id="CAJOBJ010015344">
    <property type="protein sequence ID" value="CAF4181412.1"/>
    <property type="molecule type" value="Genomic_DNA"/>
</dbReference>
<dbReference type="GO" id="GO:0008061">
    <property type="term" value="F:chitin binding"/>
    <property type="evidence" value="ECO:0007669"/>
    <property type="project" value="InterPro"/>
</dbReference>
<proteinExistence type="predicted"/>
<evidence type="ECO:0000313" key="2">
    <source>
        <dbReference type="EMBL" id="CAF4181108.1"/>
    </source>
</evidence>
<sequence length="85" mass="9935">CDGALLHIRPCAPGLHWNQETKVCDRVGSPSFIRPTSDYRYQDYYPRIPSNDLRYNTYQETPTAYPMFSPSSTIKGSRRLKHKQR</sequence>
<evidence type="ECO:0000313" key="3">
    <source>
        <dbReference type="EMBL" id="CAF4181412.1"/>
    </source>
</evidence>
<gene>
    <name evidence="4" type="ORF">BYL167_LOCUS77381</name>
    <name evidence="2" type="ORF">GIL414_LOCUS20796</name>
    <name evidence="3" type="ORF">GIL414_LOCUS20809</name>
</gene>
<comment type="caution">
    <text evidence="2">The sequence shown here is derived from an EMBL/GenBank/DDBJ whole genome shotgun (WGS) entry which is preliminary data.</text>
</comment>
<dbReference type="AlphaFoldDB" id="A0A8S2RUQ5"/>
<evidence type="ECO:0008006" key="6">
    <source>
        <dbReference type="Google" id="ProtNLM"/>
    </source>
</evidence>
<feature type="region of interest" description="Disordered" evidence="1">
    <location>
        <begin position="66"/>
        <end position="85"/>
    </location>
</feature>
<dbReference type="Proteomes" id="UP000681720">
    <property type="component" value="Unassembled WGS sequence"/>
</dbReference>
<accession>A0A8S2RUQ5</accession>
<evidence type="ECO:0000256" key="1">
    <source>
        <dbReference type="SAM" id="MobiDB-lite"/>
    </source>
</evidence>
<feature type="non-terminal residue" evidence="2">
    <location>
        <position position="85"/>
    </location>
</feature>
<reference evidence="2" key="1">
    <citation type="submission" date="2021-02" db="EMBL/GenBank/DDBJ databases">
        <authorList>
            <person name="Nowell W R."/>
        </authorList>
    </citation>
    <scope>NUCLEOTIDE SEQUENCE</scope>
</reference>
<evidence type="ECO:0000313" key="5">
    <source>
        <dbReference type="Proteomes" id="UP000681720"/>
    </source>
</evidence>